<proteinExistence type="predicted"/>
<dbReference type="Pfam" id="PF00486">
    <property type="entry name" value="Trans_reg_C"/>
    <property type="match status" value="1"/>
</dbReference>
<evidence type="ECO:0000259" key="8">
    <source>
        <dbReference type="PROSITE" id="PS50110"/>
    </source>
</evidence>
<feature type="DNA-binding region" description="OmpR/PhoB-type" evidence="7">
    <location>
        <begin position="129"/>
        <end position="225"/>
    </location>
</feature>
<organism evidence="10 11">
    <name type="scientific">Pseudomyxococcus hansupus</name>
    <dbReference type="NCBI Taxonomy" id="1297742"/>
    <lineage>
        <taxon>Bacteria</taxon>
        <taxon>Pseudomonadati</taxon>
        <taxon>Myxococcota</taxon>
        <taxon>Myxococcia</taxon>
        <taxon>Myxococcales</taxon>
        <taxon>Cystobacterineae</taxon>
        <taxon>Myxococcaceae</taxon>
        <taxon>Pseudomyxococcus</taxon>
    </lineage>
</organism>
<gene>
    <name evidence="10" type="ORF">A176_002114</name>
</gene>
<dbReference type="PROSITE" id="PS50110">
    <property type="entry name" value="RESPONSE_REGULATORY"/>
    <property type="match status" value="1"/>
</dbReference>
<dbReference type="Proteomes" id="UP000009026">
    <property type="component" value="Chromosome"/>
</dbReference>
<keyword evidence="3" id="KW-0805">Transcription regulation</keyword>
<evidence type="ECO:0000256" key="2">
    <source>
        <dbReference type="ARBA" id="ARBA00023012"/>
    </source>
</evidence>
<dbReference type="PROSITE" id="PS51755">
    <property type="entry name" value="OMPR_PHOB"/>
    <property type="match status" value="1"/>
</dbReference>
<keyword evidence="1 6" id="KW-0597">Phosphoprotein</keyword>
<dbReference type="GO" id="GO:0006355">
    <property type="term" value="P:regulation of DNA-templated transcription"/>
    <property type="evidence" value="ECO:0007669"/>
    <property type="project" value="InterPro"/>
</dbReference>
<keyword evidence="4 7" id="KW-0238">DNA-binding</keyword>
<dbReference type="InterPro" id="IPR036388">
    <property type="entry name" value="WH-like_DNA-bd_sf"/>
</dbReference>
<evidence type="ECO:0000313" key="10">
    <source>
        <dbReference type="EMBL" id="AKQ65202.1"/>
    </source>
</evidence>
<sequence>MSRILIIEDEQDLAGLVDYNLRAAGFETETANTGAGGLAKARAHPPDLVLLDLMLPDVAGSEVLRMLKADTELRKASVIIVSAKGQESDRVQGLELGADDYVVKPFSVRELLLRVKAVLRRADAEDGPSAVLASGDISLDTTRHQVRVKGEEVLLTALEFRLLRTLLERSDRVQTREVLLSDVWGIQAEIHTRTVDTHIKRLREKLGPAGDIIETVRGVGYKLSPP</sequence>
<evidence type="ECO:0000256" key="3">
    <source>
        <dbReference type="ARBA" id="ARBA00023015"/>
    </source>
</evidence>
<dbReference type="Gene3D" id="6.10.250.690">
    <property type="match status" value="1"/>
</dbReference>
<feature type="domain" description="OmpR/PhoB-type" evidence="9">
    <location>
        <begin position="129"/>
        <end position="225"/>
    </location>
</feature>
<dbReference type="Pfam" id="PF00072">
    <property type="entry name" value="Response_reg"/>
    <property type="match status" value="1"/>
</dbReference>
<dbReference type="SMART" id="SM00862">
    <property type="entry name" value="Trans_reg_C"/>
    <property type="match status" value="1"/>
</dbReference>
<dbReference type="InterPro" id="IPR039420">
    <property type="entry name" value="WalR-like"/>
</dbReference>
<evidence type="ECO:0000256" key="6">
    <source>
        <dbReference type="PROSITE-ProRule" id="PRU00169"/>
    </source>
</evidence>
<dbReference type="RefSeq" id="WP_002639890.1">
    <property type="nucleotide sequence ID" value="NZ_CP012109.1"/>
</dbReference>
<dbReference type="SUPFAM" id="SSF46894">
    <property type="entry name" value="C-terminal effector domain of the bipartite response regulators"/>
    <property type="match status" value="1"/>
</dbReference>
<dbReference type="InterPro" id="IPR011006">
    <property type="entry name" value="CheY-like_superfamily"/>
</dbReference>
<keyword evidence="5" id="KW-0804">Transcription</keyword>
<dbReference type="SUPFAM" id="SSF52172">
    <property type="entry name" value="CheY-like"/>
    <property type="match status" value="1"/>
</dbReference>
<dbReference type="CDD" id="cd00383">
    <property type="entry name" value="trans_reg_C"/>
    <property type="match status" value="1"/>
</dbReference>
<keyword evidence="11" id="KW-1185">Reference proteome</keyword>
<dbReference type="PATRIC" id="fig|1297742.4.peg.2139"/>
<accession>A0A0H4XBC7</accession>
<dbReference type="EMBL" id="CP012109">
    <property type="protein sequence ID" value="AKQ65202.1"/>
    <property type="molecule type" value="Genomic_DNA"/>
</dbReference>
<evidence type="ECO:0000313" key="11">
    <source>
        <dbReference type="Proteomes" id="UP000009026"/>
    </source>
</evidence>
<dbReference type="eggNOG" id="COG0745">
    <property type="taxonomic scope" value="Bacteria"/>
</dbReference>
<dbReference type="GO" id="GO:0032993">
    <property type="term" value="C:protein-DNA complex"/>
    <property type="evidence" value="ECO:0007669"/>
    <property type="project" value="TreeGrafter"/>
</dbReference>
<dbReference type="SMART" id="SM00448">
    <property type="entry name" value="REC"/>
    <property type="match status" value="1"/>
</dbReference>
<reference evidence="10 11" key="1">
    <citation type="journal article" date="2016" name="PLoS ONE">
        <title>Complete Genome Sequence and Comparative Genomics of a Novel Myxobacterium Myxococcus hansupus.</title>
        <authorList>
            <person name="Sharma G."/>
            <person name="Narwani T."/>
            <person name="Subramanian S."/>
        </authorList>
    </citation>
    <scope>NUCLEOTIDE SEQUENCE [LARGE SCALE GENOMIC DNA]</scope>
    <source>
        <strain evidence="11">mixupus</strain>
    </source>
</reference>
<feature type="domain" description="Response regulatory" evidence="8">
    <location>
        <begin position="3"/>
        <end position="119"/>
    </location>
</feature>
<dbReference type="GO" id="GO:0005829">
    <property type="term" value="C:cytosol"/>
    <property type="evidence" value="ECO:0007669"/>
    <property type="project" value="TreeGrafter"/>
</dbReference>
<evidence type="ECO:0000256" key="1">
    <source>
        <dbReference type="ARBA" id="ARBA00022553"/>
    </source>
</evidence>
<dbReference type="STRING" id="1297742.A176_002114"/>
<dbReference type="Gene3D" id="3.40.50.2300">
    <property type="match status" value="1"/>
</dbReference>
<evidence type="ECO:0000259" key="9">
    <source>
        <dbReference type="PROSITE" id="PS51755"/>
    </source>
</evidence>
<evidence type="ECO:0000256" key="7">
    <source>
        <dbReference type="PROSITE-ProRule" id="PRU01091"/>
    </source>
</evidence>
<dbReference type="InterPro" id="IPR001867">
    <property type="entry name" value="OmpR/PhoB-type_DNA-bd"/>
</dbReference>
<name>A0A0H4XBC7_9BACT</name>
<dbReference type="Gene3D" id="1.10.10.10">
    <property type="entry name" value="Winged helix-like DNA-binding domain superfamily/Winged helix DNA-binding domain"/>
    <property type="match status" value="1"/>
</dbReference>
<dbReference type="PANTHER" id="PTHR48111:SF21">
    <property type="entry name" value="DNA-BINDING DUAL MASTER TRANSCRIPTIONAL REGULATOR RPAA"/>
    <property type="match status" value="1"/>
</dbReference>
<feature type="modified residue" description="4-aspartylphosphate" evidence="6">
    <location>
        <position position="52"/>
    </location>
</feature>
<protein>
    <submittedName>
        <fullName evidence="10">Phosphate regulon transcriptional regulatory protein PhoB (SphR)</fullName>
    </submittedName>
</protein>
<dbReference type="AlphaFoldDB" id="A0A0H4XBC7"/>
<keyword evidence="2" id="KW-0902">Two-component regulatory system</keyword>
<dbReference type="GO" id="GO:0000976">
    <property type="term" value="F:transcription cis-regulatory region binding"/>
    <property type="evidence" value="ECO:0007669"/>
    <property type="project" value="TreeGrafter"/>
</dbReference>
<dbReference type="GO" id="GO:0000156">
    <property type="term" value="F:phosphorelay response regulator activity"/>
    <property type="evidence" value="ECO:0007669"/>
    <property type="project" value="TreeGrafter"/>
</dbReference>
<evidence type="ECO:0000256" key="4">
    <source>
        <dbReference type="ARBA" id="ARBA00023125"/>
    </source>
</evidence>
<dbReference type="KEGG" id="mym:A176_002114"/>
<dbReference type="InterPro" id="IPR016032">
    <property type="entry name" value="Sig_transdc_resp-reg_C-effctor"/>
</dbReference>
<dbReference type="PANTHER" id="PTHR48111">
    <property type="entry name" value="REGULATOR OF RPOS"/>
    <property type="match status" value="1"/>
</dbReference>
<evidence type="ECO:0000256" key="5">
    <source>
        <dbReference type="ARBA" id="ARBA00023163"/>
    </source>
</evidence>
<dbReference type="OrthoDB" id="9793321at2"/>
<dbReference type="InterPro" id="IPR001789">
    <property type="entry name" value="Sig_transdc_resp-reg_receiver"/>
</dbReference>